<keyword evidence="15" id="KW-0576">Peroxisome</keyword>
<dbReference type="Gene3D" id="3.90.1170.50">
    <property type="entry name" value="Aldehyde oxidase/xanthine dehydrogenase, a/b hammerhead"/>
    <property type="match status" value="1"/>
</dbReference>
<dbReference type="GO" id="GO:0071949">
    <property type="term" value="F:FAD binding"/>
    <property type="evidence" value="ECO:0007669"/>
    <property type="project" value="InterPro"/>
</dbReference>
<evidence type="ECO:0000256" key="9">
    <source>
        <dbReference type="ARBA" id="ARBA00022723"/>
    </source>
</evidence>
<comment type="similarity">
    <text evidence="3">Belongs to the xanthine dehydrogenase family.</text>
</comment>
<evidence type="ECO:0000256" key="7">
    <source>
        <dbReference type="ARBA" id="ARBA00022630"/>
    </source>
</evidence>
<dbReference type="PROSITE" id="PS51387">
    <property type="entry name" value="FAD_PCMH"/>
    <property type="match status" value="1"/>
</dbReference>
<feature type="binding site" evidence="21">
    <location>
        <position position="157"/>
    </location>
    <ligand>
        <name>[2Fe-2S] cluster</name>
        <dbReference type="ChEBI" id="CHEBI:190135"/>
        <label>2</label>
    </ligand>
</feature>
<dbReference type="PROSITE" id="PS00559">
    <property type="entry name" value="MOLYBDOPTERIN_EUK"/>
    <property type="match status" value="1"/>
</dbReference>
<evidence type="ECO:0000256" key="11">
    <source>
        <dbReference type="ARBA" id="ARBA00023002"/>
    </source>
</evidence>
<dbReference type="Pfam" id="PF01799">
    <property type="entry name" value="Fer2_2"/>
    <property type="match status" value="1"/>
</dbReference>
<feature type="binding site" evidence="21">
    <location>
        <position position="120"/>
    </location>
    <ligand>
        <name>[2Fe-2S] cluster</name>
        <dbReference type="ChEBI" id="CHEBI:190135"/>
        <label>2</label>
    </ligand>
</feature>
<dbReference type="GO" id="GO:0005506">
    <property type="term" value="F:iron ion binding"/>
    <property type="evidence" value="ECO:0007669"/>
    <property type="project" value="InterPro"/>
</dbReference>
<dbReference type="SUPFAM" id="SSF54292">
    <property type="entry name" value="2Fe-2S ferredoxin-like"/>
    <property type="match status" value="1"/>
</dbReference>
<dbReference type="InterPro" id="IPR006058">
    <property type="entry name" value="2Fe2S_fd_BS"/>
</dbReference>
<feature type="binding site" evidence="21">
    <location>
        <position position="826"/>
    </location>
    <ligand>
        <name>Mo-molybdopterin</name>
        <dbReference type="ChEBI" id="CHEBI:71302"/>
    </ligand>
    <ligandPart>
        <name>Mo</name>
        <dbReference type="ChEBI" id="CHEBI:28685"/>
    </ligandPart>
</feature>
<dbReference type="GO" id="GO:0004854">
    <property type="term" value="F:xanthine dehydrogenase activity"/>
    <property type="evidence" value="ECO:0007669"/>
    <property type="project" value="UniProtKB-EC"/>
</dbReference>
<dbReference type="FunFam" id="3.30.365.10:FF:000004">
    <property type="entry name" value="Xanthine dehydrogenase oxidase"/>
    <property type="match status" value="1"/>
</dbReference>
<comment type="catalytic activity">
    <reaction evidence="18">
        <text>hypoxanthine + NAD(+) + H2O = xanthine + NADH + H(+)</text>
        <dbReference type="Rhea" id="RHEA:24670"/>
        <dbReference type="ChEBI" id="CHEBI:15377"/>
        <dbReference type="ChEBI" id="CHEBI:15378"/>
        <dbReference type="ChEBI" id="CHEBI:17368"/>
        <dbReference type="ChEBI" id="CHEBI:17712"/>
        <dbReference type="ChEBI" id="CHEBI:57540"/>
        <dbReference type="ChEBI" id="CHEBI:57945"/>
        <dbReference type="EC" id="1.17.1.4"/>
    </reaction>
</comment>
<feature type="binding site" evidence="20">
    <location>
        <position position="908"/>
    </location>
    <ligand>
        <name>substrate</name>
    </ligand>
</feature>
<evidence type="ECO:0000256" key="18">
    <source>
        <dbReference type="ARBA" id="ARBA00049517"/>
    </source>
</evidence>
<evidence type="ECO:0000256" key="14">
    <source>
        <dbReference type="ARBA" id="ARBA00023027"/>
    </source>
</evidence>
<feature type="binding site" evidence="20">
    <location>
        <position position="387"/>
    </location>
    <ligand>
        <name>FAD</name>
        <dbReference type="ChEBI" id="CHEBI:57692"/>
    </ligand>
</feature>
<comment type="cofactor">
    <cofactor evidence="21">
        <name>[2Fe-2S] cluster</name>
        <dbReference type="ChEBI" id="CHEBI:190135"/>
    </cofactor>
    <text evidence="21">Binds 2 [2Fe-2S] clusters.</text>
</comment>
<evidence type="ECO:0000256" key="4">
    <source>
        <dbReference type="ARBA" id="ARBA00011738"/>
    </source>
</evidence>
<dbReference type="OrthoDB" id="8300278at2759"/>
<dbReference type="Proteomes" id="UP001154078">
    <property type="component" value="Chromosome 4"/>
</dbReference>
<evidence type="ECO:0000256" key="15">
    <source>
        <dbReference type="ARBA" id="ARBA00023140"/>
    </source>
</evidence>
<dbReference type="Gene3D" id="3.30.43.10">
    <property type="entry name" value="Uridine Diphospho-n-acetylenolpyruvylglucosamine Reductase, domain 2"/>
    <property type="match status" value="1"/>
</dbReference>
<evidence type="ECO:0000256" key="12">
    <source>
        <dbReference type="ARBA" id="ARBA00023004"/>
    </source>
</evidence>
<dbReference type="InterPro" id="IPR016167">
    <property type="entry name" value="FAD-bd_PCMH_sub1"/>
</dbReference>
<feature type="binding site" evidence="21">
    <location>
        <position position="55"/>
    </location>
    <ligand>
        <name>[2Fe-2S] cluster</name>
        <dbReference type="ChEBI" id="CHEBI:190135"/>
        <label>1</label>
    </ligand>
</feature>
<dbReference type="Pfam" id="PF00111">
    <property type="entry name" value="Fer2"/>
    <property type="match status" value="1"/>
</dbReference>
<dbReference type="FunFam" id="3.30.365.10:FF:000001">
    <property type="entry name" value="Xanthine dehydrogenase oxidase"/>
    <property type="match status" value="1"/>
</dbReference>
<dbReference type="FunFam" id="1.10.150.120:FF:000009">
    <property type="entry name" value="Aldehyde oxidase 6"/>
    <property type="match status" value="1"/>
</dbReference>
<dbReference type="InterPro" id="IPR037165">
    <property type="entry name" value="AldOxase/xan_DH_Mopterin-bd_sf"/>
</dbReference>
<feature type="binding site" evidence="20">
    <location>
        <position position="364"/>
    </location>
    <ligand>
        <name>FAD</name>
        <dbReference type="ChEBI" id="CHEBI:57692"/>
    </ligand>
</feature>
<evidence type="ECO:0000256" key="3">
    <source>
        <dbReference type="ARBA" id="ARBA00006849"/>
    </source>
</evidence>
<dbReference type="InterPro" id="IPR022407">
    <property type="entry name" value="OxRdtase_Mopterin_BS"/>
</dbReference>
<dbReference type="Pfam" id="PF00941">
    <property type="entry name" value="FAD_binding_5"/>
    <property type="match status" value="1"/>
</dbReference>
<dbReference type="InterPro" id="IPR002346">
    <property type="entry name" value="Mopterin_DH_FAD-bd"/>
</dbReference>
<evidence type="ECO:0000256" key="5">
    <source>
        <dbReference type="ARBA" id="ARBA00013123"/>
    </source>
</evidence>
<comment type="cofactor">
    <cofactor evidence="21">
        <name>Mo-molybdopterin</name>
        <dbReference type="ChEBI" id="CHEBI:71302"/>
    </cofactor>
    <text evidence="21">Binds 1 Mo-molybdopterin (Mo-MPT) cofactor per subunit.</text>
</comment>
<dbReference type="InterPro" id="IPR002888">
    <property type="entry name" value="2Fe-2S-bd"/>
</dbReference>
<dbReference type="Pfam" id="PF01315">
    <property type="entry name" value="Ald_Xan_dh_C"/>
    <property type="match status" value="1"/>
</dbReference>
<feature type="binding site" evidence="21">
    <location>
        <position position="50"/>
    </location>
    <ligand>
        <name>[2Fe-2S] cluster</name>
        <dbReference type="ChEBI" id="CHEBI:190135"/>
        <label>1</label>
    </ligand>
</feature>
<dbReference type="Pfam" id="PF02738">
    <property type="entry name" value="MoCoBD_1"/>
    <property type="match status" value="1"/>
</dbReference>
<feature type="binding site" evidence="20">
    <location>
        <position position="432"/>
    </location>
    <ligand>
        <name>FAD</name>
        <dbReference type="ChEBI" id="CHEBI:57692"/>
    </ligand>
</feature>
<keyword evidence="25" id="KW-1185">Reference proteome</keyword>
<feature type="binding site" evidence="20">
    <location>
        <position position="830"/>
    </location>
    <ligand>
        <name>substrate</name>
    </ligand>
</feature>
<keyword evidence="8 21" id="KW-0001">2Fe-2S</keyword>
<dbReference type="InterPro" id="IPR016169">
    <property type="entry name" value="FAD-bd_PCMH_sub2"/>
</dbReference>
<dbReference type="EMBL" id="OV121135">
    <property type="protein sequence ID" value="CAH0554559.1"/>
    <property type="molecule type" value="Genomic_DNA"/>
</dbReference>
<dbReference type="InterPro" id="IPR012675">
    <property type="entry name" value="Beta-grasp_dom_sf"/>
</dbReference>
<dbReference type="InterPro" id="IPR036683">
    <property type="entry name" value="CO_DH_flav_C_dom_sf"/>
</dbReference>
<evidence type="ECO:0000256" key="13">
    <source>
        <dbReference type="ARBA" id="ARBA00023014"/>
    </source>
</evidence>
<comment type="subunit">
    <text evidence="4">Homodimer.</text>
</comment>
<dbReference type="InterPro" id="IPR016166">
    <property type="entry name" value="FAD-bd_PCMH"/>
</dbReference>
<dbReference type="SUPFAM" id="SSF47741">
    <property type="entry name" value="CO dehydrogenase ISP C-domain like"/>
    <property type="match status" value="1"/>
</dbReference>
<dbReference type="InterPro" id="IPR036318">
    <property type="entry name" value="FAD-bd_PCMH-like_sf"/>
</dbReference>
<feature type="binding site" evidence="21">
    <location>
        <position position="58"/>
    </location>
    <ligand>
        <name>[2Fe-2S] cluster</name>
        <dbReference type="ChEBI" id="CHEBI:190135"/>
        <label>1</label>
    </ligand>
</feature>
<keyword evidence="9 21" id="KW-0479">Metal-binding</keyword>
<keyword evidence="12 21" id="KW-0408">Iron</keyword>
<evidence type="ECO:0000256" key="16">
    <source>
        <dbReference type="ARBA" id="ARBA00034078"/>
    </source>
</evidence>
<feature type="binding site" evidence="21">
    <location>
        <position position="940"/>
    </location>
    <ligand>
        <name>Mo-molybdopterin</name>
        <dbReference type="ChEBI" id="CHEBI:71302"/>
    </ligand>
    <ligandPart>
        <name>Mo</name>
        <dbReference type="ChEBI" id="CHEBI:28685"/>
    </ligandPart>
</feature>
<evidence type="ECO:0000256" key="2">
    <source>
        <dbReference type="ARBA" id="ARBA00004275"/>
    </source>
</evidence>
<dbReference type="InterPro" id="IPR000674">
    <property type="entry name" value="Ald_Oxase/Xan_DH_a/b"/>
</dbReference>
<feature type="binding site" evidence="21">
    <location>
        <position position="795"/>
    </location>
    <ligand>
        <name>Mo-molybdopterin</name>
        <dbReference type="ChEBI" id="CHEBI:71302"/>
    </ligand>
    <ligandPart>
        <name>Mo</name>
        <dbReference type="ChEBI" id="CHEBI:28685"/>
    </ligandPart>
</feature>
<accession>A0A9P0B5D1</accession>
<evidence type="ECO:0000259" key="22">
    <source>
        <dbReference type="PROSITE" id="PS51085"/>
    </source>
</evidence>
<evidence type="ECO:0000256" key="20">
    <source>
        <dbReference type="PIRSR" id="PIRSR000127-2"/>
    </source>
</evidence>
<comment type="cofactor">
    <cofactor evidence="1 20">
        <name>FAD</name>
        <dbReference type="ChEBI" id="CHEBI:57692"/>
    </cofactor>
</comment>
<dbReference type="GO" id="GO:0051537">
    <property type="term" value="F:2 iron, 2 sulfur cluster binding"/>
    <property type="evidence" value="ECO:0007669"/>
    <property type="project" value="UniProtKB-KW"/>
</dbReference>
<name>A0A9P0B5D1_BRAAE</name>
<feature type="binding site" evidence="21">
    <location>
        <position position="80"/>
    </location>
    <ligand>
        <name>[2Fe-2S] cluster</name>
        <dbReference type="ChEBI" id="CHEBI:190135"/>
        <label>1</label>
    </ligand>
</feature>
<dbReference type="FunFam" id="3.90.1170.50:FF:000001">
    <property type="entry name" value="Aldehyde oxidase 1"/>
    <property type="match status" value="1"/>
</dbReference>
<evidence type="ECO:0000256" key="17">
    <source>
        <dbReference type="ARBA" id="ARBA00049017"/>
    </source>
</evidence>
<dbReference type="SUPFAM" id="SSF56176">
    <property type="entry name" value="FAD-binding/transporter-associated domain-like"/>
    <property type="match status" value="1"/>
</dbReference>
<dbReference type="SUPFAM" id="SSF56003">
    <property type="entry name" value="Molybdenum cofactor-binding domain"/>
    <property type="match status" value="1"/>
</dbReference>
<dbReference type="SMART" id="SM01008">
    <property type="entry name" value="Ald_Xan_dh_C"/>
    <property type="match status" value="1"/>
</dbReference>
<feature type="domain" description="2Fe-2S ferredoxin-type" evidence="22">
    <location>
        <begin position="11"/>
        <end position="98"/>
    </location>
</feature>
<dbReference type="PROSITE" id="PS00197">
    <property type="entry name" value="2FE2S_FER_1"/>
    <property type="match status" value="1"/>
</dbReference>
<dbReference type="InterPro" id="IPR036010">
    <property type="entry name" value="2Fe-2S_ferredoxin-like_sf"/>
</dbReference>
<evidence type="ECO:0000256" key="6">
    <source>
        <dbReference type="ARBA" id="ARBA00022505"/>
    </source>
</evidence>
<dbReference type="SMART" id="SM01092">
    <property type="entry name" value="CO_deh_flav_C"/>
    <property type="match status" value="1"/>
</dbReference>
<organism evidence="24 25">
    <name type="scientific">Brassicogethes aeneus</name>
    <name type="common">Rape pollen beetle</name>
    <name type="synonym">Meligethes aeneus</name>
    <dbReference type="NCBI Taxonomy" id="1431903"/>
    <lineage>
        <taxon>Eukaryota</taxon>
        <taxon>Metazoa</taxon>
        <taxon>Ecdysozoa</taxon>
        <taxon>Arthropoda</taxon>
        <taxon>Hexapoda</taxon>
        <taxon>Insecta</taxon>
        <taxon>Pterygota</taxon>
        <taxon>Neoptera</taxon>
        <taxon>Endopterygota</taxon>
        <taxon>Coleoptera</taxon>
        <taxon>Polyphaga</taxon>
        <taxon>Cucujiformia</taxon>
        <taxon>Nitidulidae</taxon>
        <taxon>Meligethinae</taxon>
        <taxon>Brassicogethes</taxon>
    </lineage>
</organism>
<sequence>MCDINPGEVTDKLVFFVNGKKIEDEHIDPEWTLLYYLRNKLRLCGTKLGCGEGGCGACTVMVSKYDRAKRQEVHLPVNACLAPVMSMHGLAVTTIEGIGSTKTKLHPVQERIAKAHGSQCGFCTPGIVMSMYTLLRNLPKPTMKDMEVAFQGNLCRCTGYRPIIEGYKTFTEEWELQQQSHNMNGNGVLNGNKGNEITNGCAMGEKCCKLQDKGEEGNEEVLFKTSEFTPYDASQEPIFPPELKLSNQYDSQYLKINGPNLTWHRPTTLRDLLKLKQQHPHAKILVGNTEIGVEVKFKNCHYPIIIQSSQIQELVSLQETSSGIKIGSSTTLTDIEEYLKGQIKKQPAYKTRIFSAILEMLHWFASKQIRSVGALGSNIMNGSPISDLIPILMASKASLEIASQARGKRTVLLDDKFFTGYRQSVVIEDEILLSITIPFTEENQYFKAYKQARRREDDIAIVNLAVQVDFKLNTNIIENISFGIGGMAPTIVNAPLTESKLKNLTWDQNTLELAYTYLLQDLPLDPSAPGGMINYRKSLVLSLFFKAYLTILKHLSQSLSNIKINPRSLSGLEGFKGGELKSSQYFSIVPETQSKTDAVHRPVVHLSAYKQACGEAVYCDDIPYFEKELYLAFVLSTKAHARILSIDPSEALKISGVHGFVSADDLDEKRNIWAEFHDEKIFYSDKVTSQGQIIAAVVADNQTIAQKAAKKVKVIYEELQPVIISIEEAIARESFFDNPQTLKRGDVDRVLKECPHVIEGECRMGGQDHFYLETQAVIVVPQKEDDEIEIYASTQSTTELQQFTSHALNIPQNRIAVKVKRLGGGFGGKETKPTMLALPVAVAAKKYNRPVRCMLNRDEDLIMTGGRHPFKFMYKIGFDDDGKMLACDMRIYANAGYSRDRSIYVVERAITHFENAYNIPAIRVLGYTCKTNLPSNTAFRGFGGPQAMYAAESMMNEIAEYLKKDPAQITELNLYREGDFTYYNQQLNNCSLERCWRECIEASDYWKKKSEIEKFNREHKYKKRGISALPIKYGVGFSAPFLNQAGALILVYTDGTVLLSHGGIEMGQGLWTKMIQVASRALEVPIELIHTSTTATNTVPNATQTAASSSSDLNGPAVIQACEKIKERLRPYKEKHPEAGWHEWVNKAYFDRVSLSATGFYKTPDINYDWATGEGNLYNYFSYGAACSQVEIDVLTGDHQVLRTDIVMDLGKSLNPAIDIGQIEGAFMQGYGLYMLEEMVYRPNGETFTRGPGTYKLPGFADIPLEFNVSLLKGVSNSRAVYSSKAIGEPPLFSACSVLFAVKDAIKSARGESGISESFEIDAPLTSAKIRMLCLDDITLKMENQKPGSFVPWNVIA</sequence>
<dbReference type="FunFam" id="3.10.20.30:FF:000015">
    <property type="entry name" value="Aldehyde oxidase 1"/>
    <property type="match status" value="1"/>
</dbReference>
<keyword evidence="10 20" id="KW-0274">FAD</keyword>
<feature type="binding site" evidence="20">
    <location>
        <begin position="284"/>
        <end position="291"/>
    </location>
    <ligand>
        <name>FAD</name>
        <dbReference type="ChEBI" id="CHEBI:57692"/>
    </ligand>
</feature>
<dbReference type="Gene3D" id="1.10.150.120">
    <property type="entry name" value="[2Fe-2S]-binding domain"/>
    <property type="match status" value="1"/>
</dbReference>
<evidence type="ECO:0000313" key="24">
    <source>
        <dbReference type="EMBL" id="CAH0554559.1"/>
    </source>
</evidence>
<protein>
    <recommendedName>
        <fullName evidence="5">xanthine dehydrogenase</fullName>
        <ecNumber evidence="5">1.17.1.4</ecNumber>
    </recommendedName>
</protein>
<dbReference type="NCBIfam" id="TIGR02963">
    <property type="entry name" value="xanthine_xdhA"/>
    <property type="match status" value="1"/>
</dbReference>
<proteinExistence type="inferred from homology"/>
<keyword evidence="13 21" id="KW-0411">Iron-sulfur</keyword>
<evidence type="ECO:0000256" key="10">
    <source>
        <dbReference type="ARBA" id="ARBA00022827"/>
    </source>
</evidence>
<dbReference type="EC" id="1.17.1.4" evidence="5"/>
<dbReference type="InterPro" id="IPR016208">
    <property type="entry name" value="Ald_Oxase/xanthine_DH-like"/>
</dbReference>
<dbReference type="Pfam" id="PF20256">
    <property type="entry name" value="MoCoBD_2"/>
    <property type="match status" value="1"/>
</dbReference>
<feature type="binding site" evidence="20">
    <location>
        <position position="942"/>
    </location>
    <ligand>
        <name>substrate</name>
    </ligand>
</feature>
<feature type="binding site" evidence="21">
    <location>
        <position position="1107"/>
    </location>
    <ligand>
        <name>Mo-molybdopterin</name>
        <dbReference type="ChEBI" id="CHEBI:71302"/>
    </ligand>
    <ligandPart>
        <name>Mo</name>
        <dbReference type="ChEBI" id="CHEBI:28685"/>
    </ligandPart>
</feature>
<dbReference type="InterPro" id="IPR036856">
    <property type="entry name" value="Ald_Oxase/Xan_DH_a/b_sf"/>
</dbReference>
<dbReference type="FunFam" id="3.30.465.10:FF:000004">
    <property type="entry name" value="Xanthine dehydrogenase/oxidase"/>
    <property type="match status" value="1"/>
</dbReference>
<comment type="subcellular location">
    <subcellularLocation>
        <location evidence="2">Peroxisome</location>
    </subcellularLocation>
</comment>
<dbReference type="FunFam" id="3.30.365.10:FF:000003">
    <property type="entry name" value="Aldehyde oxidase 1"/>
    <property type="match status" value="1"/>
</dbReference>
<feature type="binding site" evidence="20">
    <location>
        <position position="450"/>
    </location>
    <ligand>
        <name>FAD</name>
        <dbReference type="ChEBI" id="CHEBI:57692"/>
    </ligand>
</feature>
<keyword evidence="14" id="KW-0520">NAD</keyword>
<dbReference type="SUPFAM" id="SSF55447">
    <property type="entry name" value="CO dehydrogenase flavoprotein C-terminal domain-like"/>
    <property type="match status" value="1"/>
</dbReference>
<dbReference type="PROSITE" id="PS51085">
    <property type="entry name" value="2FE2S_FER_2"/>
    <property type="match status" value="1"/>
</dbReference>
<evidence type="ECO:0000256" key="21">
    <source>
        <dbReference type="PIRSR" id="PIRSR000127-3"/>
    </source>
</evidence>
<dbReference type="GO" id="GO:0043546">
    <property type="term" value="F:molybdopterin cofactor binding"/>
    <property type="evidence" value="ECO:0007669"/>
    <property type="project" value="InterPro"/>
</dbReference>
<gene>
    <name evidence="24" type="ORF">MELIAE_LOCUS6115</name>
</gene>
<dbReference type="Pfam" id="PF03450">
    <property type="entry name" value="CO_deh_flav_C"/>
    <property type="match status" value="1"/>
</dbReference>
<reference evidence="24" key="1">
    <citation type="submission" date="2021-12" db="EMBL/GenBank/DDBJ databases">
        <authorList>
            <person name="King R."/>
        </authorList>
    </citation>
    <scope>NUCLEOTIDE SEQUENCE</scope>
</reference>
<comment type="cofactor">
    <cofactor evidence="16">
        <name>[2Fe-2S] cluster</name>
        <dbReference type="ChEBI" id="CHEBI:190135"/>
    </cofactor>
</comment>
<keyword evidence="6 21" id="KW-0500">Molybdenum</keyword>
<dbReference type="Gene3D" id="3.10.20.30">
    <property type="match status" value="1"/>
</dbReference>
<dbReference type="PANTHER" id="PTHR45444:SF3">
    <property type="entry name" value="XANTHINE DEHYDROGENASE"/>
    <property type="match status" value="1"/>
</dbReference>
<feature type="binding site" evidence="21">
    <location>
        <position position="155"/>
    </location>
    <ligand>
        <name>[2Fe-2S] cluster</name>
        <dbReference type="ChEBI" id="CHEBI:190135"/>
        <label>2</label>
    </ligand>
</feature>
<dbReference type="InterPro" id="IPR036884">
    <property type="entry name" value="2Fe-2S-bd_dom_sf"/>
</dbReference>
<dbReference type="Gene3D" id="3.30.390.50">
    <property type="entry name" value="CO dehydrogenase flavoprotein, C-terminal domain"/>
    <property type="match status" value="1"/>
</dbReference>
<dbReference type="Gene3D" id="3.30.465.10">
    <property type="match status" value="1"/>
</dbReference>
<keyword evidence="7" id="KW-0285">Flavoprotein</keyword>
<dbReference type="GO" id="GO:0005777">
    <property type="term" value="C:peroxisome"/>
    <property type="evidence" value="ECO:0007669"/>
    <property type="project" value="UniProtKB-SubCell"/>
</dbReference>
<keyword evidence="11" id="KW-0560">Oxidoreductase</keyword>
<evidence type="ECO:0000256" key="8">
    <source>
        <dbReference type="ARBA" id="ARBA00022714"/>
    </source>
</evidence>
<dbReference type="SUPFAM" id="SSF54665">
    <property type="entry name" value="CO dehydrogenase molybdoprotein N-domain-like"/>
    <property type="match status" value="1"/>
</dbReference>
<dbReference type="Gene3D" id="3.30.365.10">
    <property type="entry name" value="Aldehyde oxidase/xanthine dehydrogenase, molybdopterin binding domain"/>
    <property type="match status" value="4"/>
</dbReference>
<comment type="catalytic activity">
    <reaction evidence="17">
        <text>xanthine + NAD(+) + H2O = urate + NADH + H(+)</text>
        <dbReference type="Rhea" id="RHEA:16669"/>
        <dbReference type="ChEBI" id="CHEBI:15377"/>
        <dbReference type="ChEBI" id="CHEBI:15378"/>
        <dbReference type="ChEBI" id="CHEBI:17712"/>
        <dbReference type="ChEBI" id="CHEBI:17775"/>
        <dbReference type="ChEBI" id="CHEBI:57540"/>
        <dbReference type="ChEBI" id="CHEBI:57945"/>
        <dbReference type="EC" id="1.17.1.4"/>
    </reaction>
</comment>
<evidence type="ECO:0000256" key="1">
    <source>
        <dbReference type="ARBA" id="ARBA00001974"/>
    </source>
</evidence>
<dbReference type="InterPro" id="IPR014307">
    <property type="entry name" value="Xanthine_DH_ssu"/>
</dbReference>
<dbReference type="InterPro" id="IPR001041">
    <property type="entry name" value="2Fe-2S_ferredoxin-type"/>
</dbReference>
<feature type="active site" description="Proton acceptor" evidence="19">
    <location>
        <position position="1289"/>
    </location>
</feature>
<feature type="binding site" evidence="21">
    <location>
        <position position="123"/>
    </location>
    <ligand>
        <name>[2Fe-2S] cluster</name>
        <dbReference type="ChEBI" id="CHEBI:190135"/>
        <label>2</label>
    </ligand>
</feature>
<evidence type="ECO:0000313" key="25">
    <source>
        <dbReference type="Proteomes" id="UP001154078"/>
    </source>
</evidence>
<evidence type="ECO:0000259" key="23">
    <source>
        <dbReference type="PROSITE" id="PS51387"/>
    </source>
</evidence>
<dbReference type="PIRSF" id="PIRSF000127">
    <property type="entry name" value="Xanthine_DH"/>
    <property type="match status" value="1"/>
</dbReference>
<feature type="domain" description="FAD-binding PCMH-type" evidence="23">
    <location>
        <begin position="256"/>
        <end position="442"/>
    </location>
</feature>
<dbReference type="PANTHER" id="PTHR45444">
    <property type="entry name" value="XANTHINE DEHYDROGENASE"/>
    <property type="match status" value="1"/>
</dbReference>
<dbReference type="FunFam" id="3.30.43.10:FF:000001">
    <property type="entry name" value="Xanthine dehydrogenase/oxidase"/>
    <property type="match status" value="1"/>
</dbReference>
<dbReference type="InterPro" id="IPR046867">
    <property type="entry name" value="AldOxase/xan_DH_MoCoBD2"/>
</dbReference>
<dbReference type="InterPro" id="IPR008274">
    <property type="entry name" value="AldOxase/xan_DH_MoCoBD1"/>
</dbReference>
<evidence type="ECO:0000256" key="19">
    <source>
        <dbReference type="PIRSR" id="PIRSR000127-1"/>
    </source>
</evidence>
<dbReference type="InterPro" id="IPR005107">
    <property type="entry name" value="CO_DH_flav_C"/>
</dbReference>